<proteinExistence type="predicted"/>
<dbReference type="HOGENOM" id="CLU_048359_1_1_10"/>
<feature type="domain" description="Lon N-terminal" evidence="1">
    <location>
        <begin position="5"/>
        <end position="183"/>
    </location>
</feature>
<evidence type="ECO:0000313" key="2">
    <source>
        <dbReference type="EMBL" id="AEE48116.1"/>
    </source>
</evidence>
<reference key="2">
    <citation type="submission" date="2011-04" db="EMBL/GenBank/DDBJ databases">
        <title>Complete sequence of chromosome of Haliscomenobacter hydrossis DSM 1100.</title>
        <authorList>
            <consortium name="US DOE Joint Genome Institute (JGI-PGF)"/>
            <person name="Lucas S."/>
            <person name="Han J."/>
            <person name="Lapidus A."/>
            <person name="Bruce D."/>
            <person name="Goodwin L."/>
            <person name="Pitluck S."/>
            <person name="Peters L."/>
            <person name="Kyrpides N."/>
            <person name="Mavromatis K."/>
            <person name="Ivanova N."/>
            <person name="Ovchinnikova G."/>
            <person name="Pagani I."/>
            <person name="Daligault H."/>
            <person name="Detter J.C."/>
            <person name="Han C."/>
            <person name="Land M."/>
            <person name="Hauser L."/>
            <person name="Markowitz V."/>
            <person name="Cheng J.-F."/>
            <person name="Hugenholtz P."/>
            <person name="Woyke T."/>
            <person name="Wu D."/>
            <person name="Verbarg S."/>
            <person name="Frueling A."/>
            <person name="Brambilla E."/>
            <person name="Klenk H.-P."/>
            <person name="Eisen J.A."/>
        </authorList>
    </citation>
    <scope>NUCLEOTIDE SEQUENCE</scope>
    <source>
        <strain>DSM 1100</strain>
    </source>
</reference>
<dbReference type="RefSeq" id="WP_013762680.1">
    <property type="nucleotide sequence ID" value="NC_015510.1"/>
</dbReference>
<dbReference type="KEGG" id="hhy:Halhy_0203"/>
<evidence type="ECO:0000259" key="1">
    <source>
        <dbReference type="SMART" id="SM00464"/>
    </source>
</evidence>
<dbReference type="STRING" id="760192.Halhy_0203"/>
<evidence type="ECO:0000313" key="3">
    <source>
        <dbReference type="Proteomes" id="UP000008461"/>
    </source>
</evidence>
<dbReference type="InterPro" id="IPR015947">
    <property type="entry name" value="PUA-like_sf"/>
</dbReference>
<dbReference type="AlphaFoldDB" id="F4KUU0"/>
<dbReference type="EMBL" id="CP002691">
    <property type="protein sequence ID" value="AEE48116.1"/>
    <property type="molecule type" value="Genomic_DNA"/>
</dbReference>
<accession>F4KUU0</accession>
<sequence>MEFVLLPQFPLQIVVYPNENLNLHIFEPRYRQLIKESEEKGTTFGIPTFLNNRVMPIGTEIQLLTVEKQHDGGEMDIKTKGISVYRMEQFINPVPGKLYAGATIVRIETDLEYDWALNEKILGYLIELFDLLNIDKPLPDGPSDFVTYDVAHHAGMSTEQEYELLTMLTEKERQTFLIQHLEQFLPMVKEMRNLQQRALLNGHFKDLKPLL</sequence>
<gene>
    <name evidence="2" type="ordered locus">Halhy_0203</name>
</gene>
<dbReference type="Proteomes" id="UP000008461">
    <property type="component" value="Chromosome"/>
</dbReference>
<reference evidence="2 3" key="1">
    <citation type="journal article" date="2011" name="Stand. Genomic Sci.">
        <title>Complete genome sequence of Haliscomenobacter hydrossis type strain (O).</title>
        <authorList>
            <consortium name="US DOE Joint Genome Institute (JGI-PGF)"/>
            <person name="Daligault H."/>
            <person name="Lapidus A."/>
            <person name="Zeytun A."/>
            <person name="Nolan M."/>
            <person name="Lucas S."/>
            <person name="Del Rio T.G."/>
            <person name="Tice H."/>
            <person name="Cheng J.F."/>
            <person name="Tapia R."/>
            <person name="Han C."/>
            <person name="Goodwin L."/>
            <person name="Pitluck S."/>
            <person name="Liolios K."/>
            <person name="Pagani I."/>
            <person name="Ivanova N."/>
            <person name="Huntemann M."/>
            <person name="Mavromatis K."/>
            <person name="Mikhailova N."/>
            <person name="Pati A."/>
            <person name="Chen A."/>
            <person name="Palaniappan K."/>
            <person name="Land M."/>
            <person name="Hauser L."/>
            <person name="Brambilla E.M."/>
            <person name="Rohde M."/>
            <person name="Verbarg S."/>
            <person name="Goker M."/>
            <person name="Bristow J."/>
            <person name="Eisen J.A."/>
            <person name="Markowitz V."/>
            <person name="Hugenholtz P."/>
            <person name="Kyrpides N.C."/>
            <person name="Klenk H.P."/>
            <person name="Woyke T."/>
        </authorList>
    </citation>
    <scope>NUCLEOTIDE SEQUENCE [LARGE SCALE GENOMIC DNA]</scope>
    <source>
        <strain evidence="3">ATCC 27775 / DSM 1100 / LMG 10767 / O</strain>
    </source>
</reference>
<dbReference type="InterPro" id="IPR003111">
    <property type="entry name" value="Lon_prtase_N"/>
</dbReference>
<dbReference type="OrthoDB" id="25394at2"/>
<name>F4KUU0_HALH1</name>
<dbReference type="Gene3D" id="2.30.130.40">
    <property type="entry name" value="LON domain-like"/>
    <property type="match status" value="1"/>
</dbReference>
<protein>
    <submittedName>
        <fullName evidence="2">Peptidase S16 lon domain protein</fullName>
    </submittedName>
</protein>
<dbReference type="eggNOG" id="COG2802">
    <property type="taxonomic scope" value="Bacteria"/>
</dbReference>
<dbReference type="SMART" id="SM00464">
    <property type="entry name" value="LON"/>
    <property type="match status" value="1"/>
</dbReference>
<dbReference type="Pfam" id="PF02190">
    <property type="entry name" value="LON_substr_bdg"/>
    <property type="match status" value="1"/>
</dbReference>
<dbReference type="InterPro" id="IPR046336">
    <property type="entry name" value="Lon_prtase_N_sf"/>
</dbReference>
<organism evidence="2 3">
    <name type="scientific">Haliscomenobacter hydrossis (strain ATCC 27775 / DSM 1100 / LMG 10767 / O)</name>
    <dbReference type="NCBI Taxonomy" id="760192"/>
    <lineage>
        <taxon>Bacteria</taxon>
        <taxon>Pseudomonadati</taxon>
        <taxon>Bacteroidota</taxon>
        <taxon>Saprospiria</taxon>
        <taxon>Saprospirales</taxon>
        <taxon>Haliscomenobacteraceae</taxon>
        <taxon>Haliscomenobacter</taxon>
    </lineage>
</organism>
<keyword evidence="3" id="KW-1185">Reference proteome</keyword>
<dbReference type="SUPFAM" id="SSF88697">
    <property type="entry name" value="PUA domain-like"/>
    <property type="match status" value="1"/>
</dbReference>